<accession>A0A0A6PHK1</accession>
<dbReference type="AlphaFoldDB" id="A0A0A6PHK1"/>
<comment type="caution">
    <text evidence="1">The sequence shown here is derived from an EMBL/GenBank/DDBJ whole genome shotgun (WGS) entry which is preliminary data.</text>
</comment>
<keyword evidence="2" id="KW-1185">Reference proteome</keyword>
<protein>
    <submittedName>
        <fullName evidence="1">Uncharacterized protein</fullName>
    </submittedName>
</protein>
<evidence type="ECO:0000313" key="1">
    <source>
        <dbReference type="EMBL" id="KHD05555.1"/>
    </source>
</evidence>
<dbReference type="Proteomes" id="UP000030428">
    <property type="component" value="Unassembled WGS sequence"/>
</dbReference>
<name>A0A0A6PHK1_9GAMM</name>
<reference evidence="1 2" key="1">
    <citation type="journal article" date="2016" name="Front. Microbiol.">
        <title>Single-Cell (Meta-)Genomics of a Dimorphic Candidatus Thiomargarita nelsonii Reveals Genomic Plasticity.</title>
        <authorList>
            <person name="Flood B.E."/>
            <person name="Fliss P."/>
            <person name="Jones D.S."/>
            <person name="Dick G.J."/>
            <person name="Jain S."/>
            <person name="Kaster A.K."/>
            <person name="Winkel M."/>
            <person name="Mussmann M."/>
            <person name="Bailey J."/>
        </authorList>
    </citation>
    <scope>NUCLEOTIDE SEQUENCE [LARGE SCALE GENOMIC DNA]</scope>
    <source>
        <strain evidence="1">Hydrate Ridge</strain>
    </source>
</reference>
<organism evidence="1 2">
    <name type="scientific">Candidatus Thiomargarita nelsonii</name>
    <dbReference type="NCBI Taxonomy" id="1003181"/>
    <lineage>
        <taxon>Bacteria</taxon>
        <taxon>Pseudomonadati</taxon>
        <taxon>Pseudomonadota</taxon>
        <taxon>Gammaproteobacteria</taxon>
        <taxon>Thiotrichales</taxon>
        <taxon>Thiotrichaceae</taxon>
        <taxon>Thiomargarita</taxon>
    </lineage>
</organism>
<proteinExistence type="predicted"/>
<dbReference type="EMBL" id="JSZA02000210">
    <property type="protein sequence ID" value="KHD05555.1"/>
    <property type="molecule type" value="Genomic_DNA"/>
</dbReference>
<gene>
    <name evidence="1" type="ORF">PN36_29815</name>
</gene>
<sequence length="101" mass="11321">MGQDSDGKPKLLDGEQIELRYSAVTDRRGSINSNSISKTDFWEYSQGLFGMDLSSGEGLTGFFMQADKPDAQQLHYNTKNDWFNADGIPITPTVDFIHQNN</sequence>
<evidence type="ECO:0000313" key="2">
    <source>
        <dbReference type="Proteomes" id="UP000030428"/>
    </source>
</evidence>